<dbReference type="PROSITE" id="PS50297">
    <property type="entry name" value="ANK_REP_REGION"/>
    <property type="match status" value="2"/>
</dbReference>
<keyword evidence="5 7" id="KW-0040">ANK repeat</keyword>
<sequence length="673" mass="74906">MTNSIKEFKKDEGGASVELSGDKLILEIRRQRMSAALMAKRTAEGQRLVETPQAGRILADIIEEDNVDGFISAIEWQIDDPSVIFNFLGPSNNSLLHIAVAVGKDDILGLLLDNVSDKIAAQNDWGDTPFHIAAKTGKSRAVEMLISRARDLRNVEILRMKNKHGNTALHEAVINCHIDVVRLLLEEDVDSVYLKNKAEKSPLYLALDTSNYDIFGTLFSLELKPSKIQGLPPVHGVIVRRDYGLLDKILNKNMELLKMTDSKGGNVLHLAAFQNDFQVFRLLQSEIPYFARQRDSNGDLPIHIASKMGHVKLIKKLHPESNLLNKQEQTILHVAAKYGRASAVEYILRHPEWMWINDKDGDGNTAFHLAAINSQPAALIMLMRDKRIDSSILNQEHFTAFDIALNCIEKEQTLRKIFAFTLLRGASSISSADRIILNPEARDKTFPIFITFPTFSENEKLPKVDQLRDDINTRLVVATLVTTVTFAAGFAVPGGFNGSDTASKHYRGMATMLDKRMFQAFAVCNTIAMFCSMTSVVGLALAHRIDAHLANIACWRATVMLSIALPTMSAAFLTGVILTVGKLPWLATTILILGYVFLLIITGASLSVFFPPFMQYFPFFWSHLRPIRPLLSWFILFLIYFLGVETCISDDSKEDKTASKTSASPPLDGGGKD</sequence>
<dbReference type="Gramene" id="rna-gnl|WGS:JABURB|Cocit.L5697.1">
    <property type="protein sequence ID" value="cds-KAF7850241.1"/>
    <property type="gene ID" value="gene-BT93_L5697"/>
</dbReference>
<keyword evidence="2 9" id="KW-0812">Transmembrane</keyword>
<keyword evidence="3" id="KW-0677">Repeat</keyword>
<dbReference type="InterPro" id="IPR036770">
    <property type="entry name" value="Ankyrin_rpt-contain_sf"/>
</dbReference>
<keyword evidence="6 9" id="KW-0472">Membrane</keyword>
<evidence type="ECO:0000313" key="12">
    <source>
        <dbReference type="Proteomes" id="UP000806378"/>
    </source>
</evidence>
<evidence type="ECO:0000256" key="3">
    <source>
        <dbReference type="ARBA" id="ARBA00022737"/>
    </source>
</evidence>
<organism evidence="11 12">
    <name type="scientific">Corymbia citriodora subsp. variegata</name>
    <dbReference type="NCBI Taxonomy" id="360336"/>
    <lineage>
        <taxon>Eukaryota</taxon>
        <taxon>Viridiplantae</taxon>
        <taxon>Streptophyta</taxon>
        <taxon>Embryophyta</taxon>
        <taxon>Tracheophyta</taxon>
        <taxon>Spermatophyta</taxon>
        <taxon>Magnoliopsida</taxon>
        <taxon>eudicotyledons</taxon>
        <taxon>Gunneridae</taxon>
        <taxon>Pentapetalae</taxon>
        <taxon>rosids</taxon>
        <taxon>malvids</taxon>
        <taxon>Myrtales</taxon>
        <taxon>Myrtaceae</taxon>
        <taxon>Myrtoideae</taxon>
        <taxon>Eucalypteae</taxon>
        <taxon>Corymbia</taxon>
    </lineage>
</organism>
<comment type="subcellular location">
    <subcellularLocation>
        <location evidence="1">Membrane</location>
        <topology evidence="1">Multi-pass membrane protein</topology>
    </subcellularLocation>
</comment>
<dbReference type="PROSITE" id="PS50088">
    <property type="entry name" value="ANK_REPEAT"/>
    <property type="match status" value="2"/>
</dbReference>
<dbReference type="Proteomes" id="UP000806378">
    <property type="component" value="Unassembled WGS sequence"/>
</dbReference>
<dbReference type="InterPro" id="IPR002110">
    <property type="entry name" value="Ankyrin_rpt"/>
</dbReference>
<protein>
    <recommendedName>
        <fullName evidence="10">PGG domain-containing protein</fullName>
    </recommendedName>
</protein>
<keyword evidence="12" id="KW-1185">Reference proteome</keyword>
<keyword evidence="4 9" id="KW-1133">Transmembrane helix</keyword>
<proteinExistence type="predicted"/>
<comment type="caution">
    <text evidence="11">The sequence shown here is derived from an EMBL/GenBank/DDBJ whole genome shotgun (WGS) entry which is preliminary data.</text>
</comment>
<feature type="domain" description="PGG" evidence="10">
    <location>
        <begin position="466"/>
        <end position="578"/>
    </location>
</feature>
<evidence type="ECO:0000259" key="10">
    <source>
        <dbReference type="Pfam" id="PF13962"/>
    </source>
</evidence>
<dbReference type="OrthoDB" id="546406at2759"/>
<dbReference type="EMBL" id="MU089630">
    <property type="protein sequence ID" value="KAF7850241.1"/>
    <property type="molecule type" value="Genomic_DNA"/>
</dbReference>
<feature type="transmembrane region" description="Helical" evidence="9">
    <location>
        <begin position="517"/>
        <end position="543"/>
    </location>
</feature>
<evidence type="ECO:0000256" key="1">
    <source>
        <dbReference type="ARBA" id="ARBA00004141"/>
    </source>
</evidence>
<dbReference type="SUPFAM" id="SSF48403">
    <property type="entry name" value="Ankyrin repeat"/>
    <property type="match status" value="2"/>
</dbReference>
<feature type="transmembrane region" description="Helical" evidence="9">
    <location>
        <begin position="585"/>
        <end position="610"/>
    </location>
</feature>
<dbReference type="PANTHER" id="PTHR24186:SF46">
    <property type="entry name" value="PROTEIN ACCELERATED CELL DEATH 6-LIKE"/>
    <property type="match status" value="1"/>
</dbReference>
<dbReference type="GO" id="GO:0005886">
    <property type="term" value="C:plasma membrane"/>
    <property type="evidence" value="ECO:0007669"/>
    <property type="project" value="TreeGrafter"/>
</dbReference>
<feature type="transmembrane region" description="Helical" evidence="9">
    <location>
        <begin position="630"/>
        <end position="648"/>
    </location>
</feature>
<dbReference type="Gene3D" id="1.25.40.20">
    <property type="entry name" value="Ankyrin repeat-containing domain"/>
    <property type="match status" value="2"/>
</dbReference>
<evidence type="ECO:0000256" key="9">
    <source>
        <dbReference type="SAM" id="Phobius"/>
    </source>
</evidence>
<feature type="repeat" description="ANK" evidence="7">
    <location>
        <begin position="125"/>
        <end position="157"/>
    </location>
</feature>
<gene>
    <name evidence="11" type="ORF">BT93_L5697</name>
</gene>
<dbReference type="PANTHER" id="PTHR24186">
    <property type="entry name" value="PROTEIN PHOSPHATASE 1 REGULATORY SUBUNIT"/>
    <property type="match status" value="1"/>
</dbReference>
<evidence type="ECO:0000256" key="2">
    <source>
        <dbReference type="ARBA" id="ARBA00022692"/>
    </source>
</evidence>
<reference evidence="11" key="1">
    <citation type="submission" date="2020-05" db="EMBL/GenBank/DDBJ databases">
        <title>WGS assembly of Corymbia citriodora subspecies variegata.</title>
        <authorList>
            <person name="Barry K."/>
            <person name="Hundley H."/>
            <person name="Shu S."/>
            <person name="Jenkins J."/>
            <person name="Grimwood J."/>
            <person name="Baten A."/>
        </authorList>
    </citation>
    <scope>NUCLEOTIDE SEQUENCE</scope>
    <source>
        <strain evidence="11">CV2-018</strain>
    </source>
</reference>
<feature type="transmembrane region" description="Helical" evidence="9">
    <location>
        <begin position="475"/>
        <end position="496"/>
    </location>
</feature>
<dbReference type="Pfam" id="PF13962">
    <property type="entry name" value="PGG"/>
    <property type="match status" value="1"/>
</dbReference>
<dbReference type="InterPro" id="IPR026961">
    <property type="entry name" value="PGG_dom"/>
</dbReference>
<evidence type="ECO:0000256" key="8">
    <source>
        <dbReference type="SAM" id="MobiDB-lite"/>
    </source>
</evidence>
<evidence type="ECO:0000256" key="7">
    <source>
        <dbReference type="PROSITE-ProRule" id="PRU00023"/>
    </source>
</evidence>
<feature type="transmembrane region" description="Helical" evidence="9">
    <location>
        <begin position="555"/>
        <end position="578"/>
    </location>
</feature>
<evidence type="ECO:0000313" key="11">
    <source>
        <dbReference type="EMBL" id="KAF7850241.1"/>
    </source>
</evidence>
<evidence type="ECO:0000256" key="4">
    <source>
        <dbReference type="ARBA" id="ARBA00022989"/>
    </source>
</evidence>
<name>A0A8T0CRK4_CORYI</name>
<accession>A0A8T0CRK4</accession>
<evidence type="ECO:0000256" key="5">
    <source>
        <dbReference type="ARBA" id="ARBA00023043"/>
    </source>
</evidence>
<feature type="region of interest" description="Disordered" evidence="8">
    <location>
        <begin position="651"/>
        <end position="673"/>
    </location>
</feature>
<dbReference type="Pfam" id="PF12796">
    <property type="entry name" value="Ank_2"/>
    <property type="match status" value="2"/>
</dbReference>
<feature type="repeat" description="ANK" evidence="7">
    <location>
        <begin position="164"/>
        <end position="190"/>
    </location>
</feature>
<evidence type="ECO:0000256" key="6">
    <source>
        <dbReference type="ARBA" id="ARBA00023136"/>
    </source>
</evidence>
<dbReference type="AlphaFoldDB" id="A0A8T0CRK4"/>
<dbReference type="SMART" id="SM00248">
    <property type="entry name" value="ANK"/>
    <property type="match status" value="9"/>
</dbReference>